<protein>
    <recommendedName>
        <fullName evidence="13">Ribonuclease</fullName>
        <ecNumber evidence="13">3.1.26.4</ecNumber>
    </recommendedName>
</protein>
<dbReference type="SUPFAM" id="SSF53098">
    <property type="entry name" value="Ribonuclease H-like"/>
    <property type="match status" value="1"/>
</dbReference>
<dbReference type="Proteomes" id="UP000177697">
    <property type="component" value="Unassembled WGS sequence"/>
</dbReference>
<evidence type="ECO:0000256" key="4">
    <source>
        <dbReference type="ARBA" id="ARBA00004496"/>
    </source>
</evidence>
<dbReference type="InterPro" id="IPR012337">
    <property type="entry name" value="RNaseH-like_sf"/>
</dbReference>
<evidence type="ECO:0000256" key="9">
    <source>
        <dbReference type="ARBA" id="ARBA00022759"/>
    </source>
</evidence>
<organism evidence="15 16">
    <name type="scientific">Candidatus Zambryskibacteria bacterium RIFOXYC1_FULL_39_10</name>
    <dbReference type="NCBI Taxonomy" id="1802779"/>
    <lineage>
        <taxon>Bacteria</taxon>
        <taxon>Candidatus Zambryskiibacteriota</taxon>
    </lineage>
</organism>
<feature type="binding site" evidence="12">
    <location>
        <position position="15"/>
    </location>
    <ligand>
        <name>a divalent metal cation</name>
        <dbReference type="ChEBI" id="CHEBI:60240"/>
    </ligand>
</feature>
<evidence type="ECO:0000256" key="1">
    <source>
        <dbReference type="ARBA" id="ARBA00000077"/>
    </source>
</evidence>
<keyword evidence="11" id="KW-0464">Manganese</keyword>
<dbReference type="InterPro" id="IPR024567">
    <property type="entry name" value="RNase_HII/HIII_dom"/>
</dbReference>
<gene>
    <name evidence="15" type="ORF">A2431_00945</name>
</gene>
<accession>A0A1G2V2L8</accession>
<evidence type="ECO:0000256" key="7">
    <source>
        <dbReference type="ARBA" id="ARBA00022722"/>
    </source>
</evidence>
<keyword evidence="6" id="KW-0963">Cytoplasm</keyword>
<dbReference type="GO" id="GO:0004523">
    <property type="term" value="F:RNA-DNA hybrid ribonuclease activity"/>
    <property type="evidence" value="ECO:0007669"/>
    <property type="project" value="UniProtKB-UniRule"/>
</dbReference>
<comment type="cofactor">
    <cofactor evidence="2">
        <name>Mg(2+)</name>
        <dbReference type="ChEBI" id="CHEBI:18420"/>
    </cofactor>
</comment>
<comment type="cofactor">
    <cofactor evidence="12">
        <name>Mn(2+)</name>
        <dbReference type="ChEBI" id="CHEBI:29035"/>
    </cofactor>
    <cofactor evidence="12">
        <name>Mg(2+)</name>
        <dbReference type="ChEBI" id="CHEBI:18420"/>
    </cofactor>
    <text evidence="12">Manganese or magnesium. Binds 1 divalent metal ion per monomer in the absence of substrate. May bind a second metal ion after substrate binding.</text>
</comment>
<sequence>MSYNINMKYVVGIDEAGRGPLAGPVTVGIFGAEKKMEKWLLKNIFDNKLRDSKKLSPKKREEIYKKLINLKKQDLVYFSVSHASNKIIDKNGISFAIKKGIASCLKKLEHTLKYNDGHCILKLDGALKAPKEYTNQKTIIKGDEKDVFIACASIVAKVTRDRLMCRLALKYPHYAFDIHKGYGTKLHYFLIKKHGLSHLHRKSFCKKL</sequence>
<dbReference type="InterPro" id="IPR022898">
    <property type="entry name" value="RNase_HII"/>
</dbReference>
<dbReference type="NCBIfam" id="NF000595">
    <property type="entry name" value="PRK00015.1-3"/>
    <property type="match status" value="1"/>
</dbReference>
<dbReference type="EC" id="3.1.26.4" evidence="13"/>
<dbReference type="Pfam" id="PF01351">
    <property type="entry name" value="RNase_HII"/>
    <property type="match status" value="1"/>
</dbReference>
<feature type="binding site" evidence="12">
    <location>
        <position position="124"/>
    </location>
    <ligand>
        <name>a divalent metal cation</name>
        <dbReference type="ChEBI" id="CHEBI:60240"/>
    </ligand>
</feature>
<evidence type="ECO:0000256" key="2">
    <source>
        <dbReference type="ARBA" id="ARBA00001946"/>
    </source>
</evidence>
<evidence type="ECO:0000256" key="6">
    <source>
        <dbReference type="ARBA" id="ARBA00022490"/>
    </source>
</evidence>
<keyword evidence="10 12" id="KW-0378">Hydrolase</keyword>
<feature type="domain" description="RNase H type-2" evidence="14">
    <location>
        <begin position="8"/>
        <end position="208"/>
    </location>
</feature>
<evidence type="ECO:0000256" key="5">
    <source>
        <dbReference type="ARBA" id="ARBA00007383"/>
    </source>
</evidence>
<dbReference type="GO" id="GO:0006298">
    <property type="term" value="P:mismatch repair"/>
    <property type="evidence" value="ECO:0007669"/>
    <property type="project" value="TreeGrafter"/>
</dbReference>
<feature type="binding site" evidence="12">
    <location>
        <position position="14"/>
    </location>
    <ligand>
        <name>a divalent metal cation</name>
        <dbReference type="ChEBI" id="CHEBI:60240"/>
    </ligand>
</feature>
<dbReference type="GO" id="GO:0046872">
    <property type="term" value="F:metal ion binding"/>
    <property type="evidence" value="ECO:0007669"/>
    <property type="project" value="UniProtKB-KW"/>
</dbReference>
<evidence type="ECO:0000256" key="12">
    <source>
        <dbReference type="PROSITE-ProRule" id="PRU01319"/>
    </source>
</evidence>
<dbReference type="InterPro" id="IPR036397">
    <property type="entry name" value="RNaseH_sf"/>
</dbReference>
<evidence type="ECO:0000313" key="15">
    <source>
        <dbReference type="EMBL" id="OHB15873.1"/>
    </source>
</evidence>
<keyword evidence="9 12" id="KW-0255">Endonuclease</keyword>
<evidence type="ECO:0000256" key="10">
    <source>
        <dbReference type="ARBA" id="ARBA00022801"/>
    </source>
</evidence>
<dbReference type="GO" id="GO:0043137">
    <property type="term" value="P:DNA replication, removal of RNA primer"/>
    <property type="evidence" value="ECO:0007669"/>
    <property type="project" value="TreeGrafter"/>
</dbReference>
<keyword evidence="7 12" id="KW-0540">Nuclease</keyword>
<evidence type="ECO:0000256" key="13">
    <source>
        <dbReference type="RuleBase" id="RU003515"/>
    </source>
</evidence>
<dbReference type="GO" id="GO:0005737">
    <property type="term" value="C:cytoplasm"/>
    <property type="evidence" value="ECO:0007669"/>
    <property type="project" value="UniProtKB-SubCell"/>
</dbReference>
<evidence type="ECO:0000256" key="3">
    <source>
        <dbReference type="ARBA" id="ARBA00004065"/>
    </source>
</evidence>
<comment type="function">
    <text evidence="3 13">Endonuclease that specifically degrades the RNA of RNA-DNA hybrids.</text>
</comment>
<dbReference type="PROSITE" id="PS51975">
    <property type="entry name" value="RNASE_H_2"/>
    <property type="match status" value="1"/>
</dbReference>
<evidence type="ECO:0000313" key="16">
    <source>
        <dbReference type="Proteomes" id="UP000177697"/>
    </source>
</evidence>
<evidence type="ECO:0000259" key="14">
    <source>
        <dbReference type="PROSITE" id="PS51975"/>
    </source>
</evidence>
<dbReference type="GO" id="GO:0003723">
    <property type="term" value="F:RNA binding"/>
    <property type="evidence" value="ECO:0007669"/>
    <property type="project" value="UniProtKB-UniRule"/>
</dbReference>
<dbReference type="Gene3D" id="3.30.420.10">
    <property type="entry name" value="Ribonuclease H-like superfamily/Ribonuclease H"/>
    <property type="match status" value="1"/>
</dbReference>
<dbReference type="AlphaFoldDB" id="A0A1G2V2L8"/>
<comment type="caution">
    <text evidence="15">The sequence shown here is derived from an EMBL/GenBank/DDBJ whole genome shotgun (WGS) entry which is preliminary data.</text>
</comment>
<reference evidence="15 16" key="1">
    <citation type="journal article" date="2016" name="Nat. Commun.">
        <title>Thousands of microbial genomes shed light on interconnected biogeochemical processes in an aquifer system.</title>
        <authorList>
            <person name="Anantharaman K."/>
            <person name="Brown C.T."/>
            <person name="Hug L.A."/>
            <person name="Sharon I."/>
            <person name="Castelle C.J."/>
            <person name="Probst A.J."/>
            <person name="Thomas B.C."/>
            <person name="Singh A."/>
            <person name="Wilkins M.J."/>
            <person name="Karaoz U."/>
            <person name="Brodie E.L."/>
            <person name="Williams K.H."/>
            <person name="Hubbard S.S."/>
            <person name="Banfield J.F."/>
        </authorList>
    </citation>
    <scope>NUCLEOTIDE SEQUENCE [LARGE SCALE GENOMIC DNA]</scope>
</reference>
<dbReference type="PANTHER" id="PTHR10954:SF18">
    <property type="entry name" value="RIBONUCLEASE HII"/>
    <property type="match status" value="1"/>
</dbReference>
<dbReference type="PANTHER" id="PTHR10954">
    <property type="entry name" value="RIBONUCLEASE H2 SUBUNIT A"/>
    <property type="match status" value="1"/>
</dbReference>
<name>A0A1G2V2L8_9BACT</name>
<dbReference type="CDD" id="cd07182">
    <property type="entry name" value="RNase_HII_bacteria_HII_like"/>
    <property type="match status" value="1"/>
</dbReference>
<comment type="similarity">
    <text evidence="5 13">Belongs to the RNase HII family.</text>
</comment>
<comment type="catalytic activity">
    <reaction evidence="1 12 13">
        <text>Endonucleolytic cleavage to 5'-phosphomonoester.</text>
        <dbReference type="EC" id="3.1.26.4"/>
    </reaction>
</comment>
<comment type="subcellular location">
    <subcellularLocation>
        <location evidence="4">Cytoplasm</location>
    </subcellularLocation>
</comment>
<evidence type="ECO:0000256" key="8">
    <source>
        <dbReference type="ARBA" id="ARBA00022723"/>
    </source>
</evidence>
<dbReference type="EMBL" id="MHWW01000005">
    <property type="protein sequence ID" value="OHB15873.1"/>
    <property type="molecule type" value="Genomic_DNA"/>
</dbReference>
<dbReference type="InterPro" id="IPR001352">
    <property type="entry name" value="RNase_HII/HIII"/>
</dbReference>
<proteinExistence type="inferred from homology"/>
<dbReference type="GO" id="GO:0032299">
    <property type="term" value="C:ribonuclease H2 complex"/>
    <property type="evidence" value="ECO:0007669"/>
    <property type="project" value="TreeGrafter"/>
</dbReference>
<keyword evidence="8 12" id="KW-0479">Metal-binding</keyword>
<evidence type="ECO:0000256" key="11">
    <source>
        <dbReference type="ARBA" id="ARBA00023211"/>
    </source>
</evidence>